<reference evidence="1 2" key="1">
    <citation type="submission" date="2017-04" db="EMBL/GenBank/DDBJ databases">
        <authorList>
            <person name="Afonso C.L."/>
            <person name="Miller P.J."/>
            <person name="Scott M.A."/>
            <person name="Spackman E."/>
            <person name="Goraichik I."/>
            <person name="Dimitrov K.M."/>
            <person name="Suarez D.L."/>
            <person name="Swayne D.E."/>
        </authorList>
    </citation>
    <scope>NUCLEOTIDE SEQUENCE [LARGE SCALE GENOMIC DNA]</scope>
    <source>
        <strain evidence="2">XA(T)</strain>
    </source>
</reference>
<evidence type="ECO:0000313" key="1">
    <source>
        <dbReference type="EMBL" id="ARJ04738.1"/>
    </source>
</evidence>
<dbReference type="Proteomes" id="UP000192775">
    <property type="component" value="Chromosome"/>
</dbReference>
<dbReference type="Gene3D" id="3.40.50.300">
    <property type="entry name" value="P-loop containing nucleotide triphosphate hydrolases"/>
    <property type="match status" value="1"/>
</dbReference>
<dbReference type="SUPFAM" id="SSF52540">
    <property type="entry name" value="P-loop containing nucleoside triphosphate hydrolases"/>
    <property type="match status" value="1"/>
</dbReference>
<dbReference type="Pfam" id="PF00931">
    <property type="entry name" value="NB-ARC"/>
    <property type="match status" value="1"/>
</dbReference>
<protein>
    <submittedName>
        <fullName evidence="1">Uncharacterized protein</fullName>
    </submittedName>
</protein>
<name>A0A1X9LKC3_9MICO</name>
<dbReference type="Gene3D" id="2.40.50.140">
    <property type="entry name" value="Nucleic acid-binding proteins"/>
    <property type="match status" value="1"/>
</dbReference>
<dbReference type="KEGG" id="cphy:B5808_05500"/>
<dbReference type="PANTHER" id="PTHR36766:SF40">
    <property type="entry name" value="DISEASE RESISTANCE PROTEIN RGA3"/>
    <property type="match status" value="1"/>
</dbReference>
<dbReference type="InterPro" id="IPR027417">
    <property type="entry name" value="P-loop_NTPase"/>
</dbReference>
<dbReference type="PANTHER" id="PTHR36766">
    <property type="entry name" value="PLANT BROAD-SPECTRUM MILDEW RESISTANCE PROTEIN RPW8"/>
    <property type="match status" value="1"/>
</dbReference>
<dbReference type="PROSITE" id="PS51857">
    <property type="entry name" value="CSD_2"/>
    <property type="match status" value="1"/>
</dbReference>
<dbReference type="InterPro" id="IPR002059">
    <property type="entry name" value="CSP_DNA-bd"/>
</dbReference>
<dbReference type="AlphaFoldDB" id="A0A1X9LKC3"/>
<dbReference type="EMBL" id="CP020715">
    <property type="protein sequence ID" value="ARJ04738.1"/>
    <property type="molecule type" value="Genomic_DNA"/>
</dbReference>
<dbReference type="STRING" id="1619308.B5808_05500"/>
<dbReference type="SUPFAM" id="SSF50249">
    <property type="entry name" value="Nucleic acid-binding proteins"/>
    <property type="match status" value="1"/>
</dbReference>
<dbReference type="GO" id="GO:0003676">
    <property type="term" value="F:nucleic acid binding"/>
    <property type="evidence" value="ECO:0007669"/>
    <property type="project" value="InterPro"/>
</dbReference>
<dbReference type="SUPFAM" id="SSF48452">
    <property type="entry name" value="TPR-like"/>
    <property type="match status" value="1"/>
</dbReference>
<evidence type="ECO:0000313" key="2">
    <source>
        <dbReference type="Proteomes" id="UP000192775"/>
    </source>
</evidence>
<gene>
    <name evidence="1" type="ORF">B5808_05500</name>
</gene>
<sequence>MTFNATRLTCFALISAIETDARAAWIEVQAGHSLQLPENKKSKAADRLAHDRGLGARVADESLVDYLDFADAHELLLANKNLLGPQLLDSLSEVAGRLGAISRTRNRVAHTRPLEIDDLPLLHDVSQTLVRRAPDSWATTQQTLQKVSNDPSSVLGLTIKLPTDPIDEPFHNLPVPDFDETGFLGRAAVLRKIKRYILGSWPAISILGDGGIGKTAIALKAAYDLLDDPKSDFEAIVWVTAKNQALTVNEIERISTSIQNSLGMFSEAARELGATSNTDPIDELLSYMTEFRVLLVLDNLETATDARLREFLREIPRGSKVLMTSRIGVHKENDVKLDPLTFDESRALLLNLAQGRNVKLLQDLDEAGRNSLIEKLKGHPLYIKWVVSGVQAGRRPTDMIASNQLLLDFCMSNVYDGLGKGARRVLQSMQVLRGVRYQGELAFVNDLNATDIQKYLLDLMRSNFVSMTHASGYDSDAGYEVGDFAHQYLAGKQPVQDDFRSRVLSKNERLMELSLRMQRTSAQAIRRYDPLSVDIRDHHDAPAARLLVRAIRETKASHLDRAVQTCAEAHALSPGYYETRRVEGYIQTLRRDYAAARTAYELAVELASGPAKAIALYHLGSFLDVEGVEPWAALAAFSDAARLDPDSCAIFLRIAACQFVLGNYLLTLGSIAALIKKSPTSEQLELAFLLCLRSIVFGSEVALTKGDIAAGLEIIETGLALIQDFSQDRFGSISDDWLIHISDVCTRFSAASVGSSYLQKQTEGLAVIAQSKISRAAESGRVTGLIETLPVDQSYGFIRFRSESLFFHVNDLIDRRDWRQLQLGNLLAFEVEFDPSKGRSRARKVRALL</sequence>
<dbReference type="GO" id="GO:0043531">
    <property type="term" value="F:ADP binding"/>
    <property type="evidence" value="ECO:0007669"/>
    <property type="project" value="InterPro"/>
</dbReference>
<dbReference type="InterPro" id="IPR012340">
    <property type="entry name" value="NA-bd_OB-fold"/>
</dbReference>
<dbReference type="InterPro" id="IPR002182">
    <property type="entry name" value="NB-ARC"/>
</dbReference>
<organism evidence="1 2">
    <name type="scientific">Cnuibacter physcomitrellae</name>
    <dbReference type="NCBI Taxonomy" id="1619308"/>
    <lineage>
        <taxon>Bacteria</taxon>
        <taxon>Bacillati</taxon>
        <taxon>Actinomycetota</taxon>
        <taxon>Actinomycetes</taxon>
        <taxon>Micrococcales</taxon>
        <taxon>Microbacteriaceae</taxon>
        <taxon>Cnuibacter</taxon>
    </lineage>
</organism>
<proteinExistence type="predicted"/>
<keyword evidence="2" id="KW-1185">Reference proteome</keyword>
<accession>A0A1X9LKC3</accession>
<dbReference type="Gene3D" id="1.25.40.10">
    <property type="entry name" value="Tetratricopeptide repeat domain"/>
    <property type="match status" value="1"/>
</dbReference>
<dbReference type="InterPro" id="IPR011990">
    <property type="entry name" value="TPR-like_helical_dom_sf"/>
</dbReference>